<gene>
    <name evidence="1" type="ORF">AJAP_42725</name>
</gene>
<evidence type="ECO:0000313" key="1">
    <source>
        <dbReference type="EMBL" id="AIG81312.1"/>
    </source>
</evidence>
<sequence length="80" mass="9254">MTASADTRRFTRKRIEKAVHGGRDLVDEELTLTDRDSDLLDLVVNAILTRLDDPKVDFDGVVEECYEATPKTVRSWWDWT</sequence>
<organism evidence="1 2">
    <name type="scientific">Amycolatopsis japonica</name>
    <dbReference type="NCBI Taxonomy" id="208439"/>
    <lineage>
        <taxon>Bacteria</taxon>
        <taxon>Bacillati</taxon>
        <taxon>Actinomycetota</taxon>
        <taxon>Actinomycetes</taxon>
        <taxon>Pseudonocardiales</taxon>
        <taxon>Pseudonocardiaceae</taxon>
        <taxon>Amycolatopsis</taxon>
        <taxon>Amycolatopsis japonica group</taxon>
    </lineage>
</organism>
<name>A0A075V4L3_9PSEU</name>
<accession>A0A075V4L3</accession>
<keyword evidence="2" id="KW-1185">Reference proteome</keyword>
<dbReference type="AlphaFoldDB" id="A0A075V4L3"/>
<dbReference type="Proteomes" id="UP000028492">
    <property type="component" value="Plasmid pAmyja1"/>
</dbReference>
<dbReference type="HOGENOM" id="CLU_2581970_0_0_11"/>
<dbReference type="RefSeq" id="WP_148311778.1">
    <property type="nucleotide sequence ID" value="NZ_CP008954.1"/>
</dbReference>
<proteinExistence type="predicted"/>
<keyword evidence="1" id="KW-0614">Plasmid</keyword>
<dbReference type="EMBL" id="CP008954">
    <property type="protein sequence ID" value="AIG81312.1"/>
    <property type="molecule type" value="Genomic_DNA"/>
</dbReference>
<dbReference type="KEGG" id="aja:AJAP_42725"/>
<protein>
    <submittedName>
        <fullName evidence="1">Uncharacterized protein</fullName>
    </submittedName>
</protein>
<geneLocation type="plasmid" evidence="1 2">
    <name>pAmyja1</name>
</geneLocation>
<reference evidence="1 2" key="1">
    <citation type="journal article" date="2014" name="J. Biotechnol.">
        <title>Complete genome sequence of the actinobacterium Amycolatopsis japonica MG417-CF17(T) (=DSM 44213T) producing (S,S)-N,N'-ethylenediaminedisuccinic acid.</title>
        <authorList>
            <person name="Stegmann E."/>
            <person name="Albersmeier A."/>
            <person name="Spohn M."/>
            <person name="Gert H."/>
            <person name="Weber T."/>
            <person name="Wohlleben W."/>
            <person name="Kalinowski J."/>
            <person name="Ruckert C."/>
        </authorList>
    </citation>
    <scope>NUCLEOTIDE SEQUENCE [LARGE SCALE GENOMIC DNA]</scope>
    <source>
        <strain evidence="2">MG417-CF17 (DSM 44213)</strain>
        <plasmid evidence="1">pAmyja1</plasmid>
    </source>
</reference>
<evidence type="ECO:0000313" key="2">
    <source>
        <dbReference type="Proteomes" id="UP000028492"/>
    </source>
</evidence>